<keyword evidence="2" id="KW-1185">Reference proteome</keyword>
<sequence>MDTGGRLIAGSHNRNEFVLINADENARIKSVKELSGQTCQICGDEIEITVDGELFVACNECAFPVCRPCYEYERREGNQACPQCKTRYKRLKGSPRVEGDEEEDDIDDIDNEFDYGNLDGLGPQQAAEGAMSTRSRSNSGIPARSELDSSPLNSNIPLLTYGEEDAEISSDQHALILPPFMGHGNRVHPMPYTDPSTPLQPRPMVPQKDIAVYGYGSVAWKDRMEDWKKRQNEKLQVVKHEGGNDGGSFNGDELDDPDLPM</sequence>
<name>A0ACC0YMP8_9ROSI</name>
<evidence type="ECO:0000313" key="2">
    <source>
        <dbReference type="Proteomes" id="UP001163603"/>
    </source>
</evidence>
<proteinExistence type="predicted"/>
<evidence type="ECO:0000313" key="1">
    <source>
        <dbReference type="EMBL" id="KAJ0039728.1"/>
    </source>
</evidence>
<dbReference type="EMBL" id="CM047740">
    <property type="protein sequence ID" value="KAJ0039728.1"/>
    <property type="molecule type" value="Genomic_DNA"/>
</dbReference>
<protein>
    <submittedName>
        <fullName evidence="1">Uncharacterized protein</fullName>
    </submittedName>
</protein>
<dbReference type="Proteomes" id="UP001163603">
    <property type="component" value="Chromosome 5"/>
</dbReference>
<accession>A0ACC0YMP8</accession>
<comment type="caution">
    <text evidence="1">The sequence shown here is derived from an EMBL/GenBank/DDBJ whole genome shotgun (WGS) entry which is preliminary data.</text>
</comment>
<organism evidence="1 2">
    <name type="scientific">Pistacia integerrima</name>
    <dbReference type="NCBI Taxonomy" id="434235"/>
    <lineage>
        <taxon>Eukaryota</taxon>
        <taxon>Viridiplantae</taxon>
        <taxon>Streptophyta</taxon>
        <taxon>Embryophyta</taxon>
        <taxon>Tracheophyta</taxon>
        <taxon>Spermatophyta</taxon>
        <taxon>Magnoliopsida</taxon>
        <taxon>eudicotyledons</taxon>
        <taxon>Gunneridae</taxon>
        <taxon>Pentapetalae</taxon>
        <taxon>rosids</taxon>
        <taxon>malvids</taxon>
        <taxon>Sapindales</taxon>
        <taxon>Anacardiaceae</taxon>
        <taxon>Pistacia</taxon>
    </lineage>
</organism>
<reference evidence="2" key="1">
    <citation type="journal article" date="2023" name="G3 (Bethesda)">
        <title>Genome assembly and association tests identify interacting loci associated with vigor, precocity, and sex in interspecific pistachio rootstocks.</title>
        <authorList>
            <person name="Palmer W."/>
            <person name="Jacygrad E."/>
            <person name="Sagayaradj S."/>
            <person name="Cavanaugh K."/>
            <person name="Han R."/>
            <person name="Bertier L."/>
            <person name="Beede B."/>
            <person name="Kafkas S."/>
            <person name="Golino D."/>
            <person name="Preece J."/>
            <person name="Michelmore R."/>
        </authorList>
    </citation>
    <scope>NUCLEOTIDE SEQUENCE [LARGE SCALE GENOMIC DNA]</scope>
</reference>
<gene>
    <name evidence="1" type="ORF">Pint_27076</name>
</gene>